<dbReference type="SUPFAM" id="SSF53067">
    <property type="entry name" value="Actin-like ATPase domain"/>
    <property type="match status" value="6"/>
</dbReference>
<feature type="domain" description="Hexokinase C-terminal" evidence="14">
    <location>
        <begin position="945"/>
        <end position="1124"/>
    </location>
</feature>
<dbReference type="EMBL" id="LSRL02000005">
    <property type="protein sequence ID" value="TDG52101.1"/>
    <property type="molecule type" value="Genomic_DNA"/>
</dbReference>
<dbReference type="FunFam" id="3.40.367.20:FF:000020">
    <property type="entry name" value="Hexokinase-1"/>
    <property type="match status" value="2"/>
</dbReference>
<dbReference type="PANTHER" id="PTHR19443">
    <property type="entry name" value="HEXOKINASE"/>
    <property type="match status" value="1"/>
</dbReference>
<dbReference type="OMA" id="DHVSECL"/>
<dbReference type="GO" id="GO:0005739">
    <property type="term" value="C:mitochondrion"/>
    <property type="evidence" value="ECO:0007669"/>
    <property type="project" value="TreeGrafter"/>
</dbReference>
<dbReference type="GO" id="GO:0001678">
    <property type="term" value="P:intracellular glucose homeostasis"/>
    <property type="evidence" value="ECO:0007669"/>
    <property type="project" value="InterPro"/>
</dbReference>
<proteinExistence type="inferred from homology"/>
<evidence type="ECO:0000256" key="2">
    <source>
        <dbReference type="ARBA" id="ARBA00005028"/>
    </source>
</evidence>
<dbReference type="Proteomes" id="UP000295192">
    <property type="component" value="Unassembled WGS sequence"/>
</dbReference>
<evidence type="ECO:0000256" key="6">
    <source>
        <dbReference type="ARBA" id="ARBA00022741"/>
    </source>
</evidence>
<dbReference type="PROSITE" id="PS51748">
    <property type="entry name" value="HEXOKINASE_2"/>
    <property type="match status" value="3"/>
</dbReference>
<dbReference type="Gene3D" id="3.40.367.20">
    <property type="match status" value="3"/>
</dbReference>
<keyword evidence="16" id="KW-1185">Reference proteome</keyword>
<comment type="catalytic activity">
    <reaction evidence="12">
        <text>D-glucose + ATP = D-glucose 6-phosphate + ADP + H(+)</text>
        <dbReference type="Rhea" id="RHEA:17825"/>
        <dbReference type="ChEBI" id="CHEBI:4167"/>
        <dbReference type="ChEBI" id="CHEBI:15378"/>
        <dbReference type="ChEBI" id="CHEBI:30616"/>
        <dbReference type="ChEBI" id="CHEBI:61548"/>
        <dbReference type="ChEBI" id="CHEBI:456216"/>
        <dbReference type="EC" id="2.7.1.1"/>
    </reaction>
    <physiologicalReaction direction="left-to-right" evidence="12">
        <dbReference type="Rhea" id="RHEA:17826"/>
    </physiologicalReaction>
</comment>
<keyword evidence="5" id="KW-0808">Transferase</keyword>
<comment type="similarity">
    <text evidence="3">Belongs to the hexokinase family.</text>
</comment>
<sequence length="1129" mass="127034">MEVYDPEKDFPEAWKLLQPFMLSDDTLVTIRNSMTRELQHGLLRDMHARSSIPCLLSYVQDLPTGHERGRFLSLEMWPTNCRIMLVKFSSEKDIYMSSRCVIVPHTVAASRGTALFNFLAHNIAVFVRDKKVEKDNLPMGIAFAFELNKLSLDVGILLRWTKGYGAQGAVGKNIVELLQNALDEYKDIRINLNSVVNISAGTLMALAWSYPNCKIGLIVGTSTNAAYVEQTDECQMYEGSTKQPLMIINTEWRNFGANGHLDFIRNEFDKLVDSVSSEPGKKLYEKCISTLYMGELVRLIVVRLVKMGAIFKGASMDYFDIQWKMEMKSIMAIESDPPNVYTSAQEVMEKFRIRNCSERDLAMLRFICRIVTLRSAQLVAAGVACLINRMNYPNISIAVDGGVYRLFPAYQIHLNKYTLMLTNRNNKFKYVISEDSPGMQKYDPETDFPQAWKILKPFMLSDDALVTIRNSMTRELLNGLGKDTHSRSSIPSWLSYVQQLPSGDERGRFLALEMWPSNCRIMLVKFSSENDIYMSSKCVIIPHTIAASRGTILFNFLAQNIAIFVRAKKVEKDNLPMGIAFAFDLNQLSLDVGILIRWTQGYGAQSAIGKNVVQLLRNALDEFKDIKINLNSIVNISTGSLMALAWSCPDCKIGLIVGLVTNAAYVEQAEACERIEEESKHPLMIVNTDWGNFGSNGHLDFVRNEFDKIIDAHSNNPGMKYFEKCISTLNLGELVRLIVVRLIDMGVIFKGASMAYIGIEWKMEMKSIVEIESDPPNVYIQAQKVMDKFGIHNCSERDLATLRFICKIVGIRSAKLVAAGLACLINRMSYPRISIAVEGGVYRLYPTYQENLYKYTLMLTDPQNKFEIIASDDSPGVGAAIVADQGILVTWTKGFKSEGVVNKNVVEMLREAISRRGDFKVDIVAILNDTTGTLMSCAFQNQNCKIGMILGTGTNACYVEKTSNVEMFPSYQTSTKPHMIINCEWGAFGENGELDFVRTSYDKAVDRESLYPTKQVFEKCISGKYMGELVRHIMVDLMDKGVLFKEATAQILREREKFDTRFLNGIESDKPGEIRNACKVMDKLGVRGTSEEDLLCLRHICQAISTRSAQLAACGLVSLIKKTKVKDIA</sequence>
<accession>A0A484BWF0</accession>
<comment type="catalytic activity">
    <reaction evidence="11">
        <text>D-fructose + ATP = D-fructose 6-phosphate + ADP + H(+)</text>
        <dbReference type="Rhea" id="RHEA:16125"/>
        <dbReference type="ChEBI" id="CHEBI:15378"/>
        <dbReference type="ChEBI" id="CHEBI:30616"/>
        <dbReference type="ChEBI" id="CHEBI:37721"/>
        <dbReference type="ChEBI" id="CHEBI:61527"/>
        <dbReference type="ChEBI" id="CHEBI:456216"/>
        <dbReference type="EC" id="2.7.1.1"/>
    </reaction>
    <physiologicalReaction direction="left-to-right" evidence="11">
        <dbReference type="Rhea" id="RHEA:16126"/>
    </physiologicalReaction>
</comment>
<dbReference type="OrthoDB" id="419537at2759"/>
<evidence type="ECO:0000256" key="5">
    <source>
        <dbReference type="ARBA" id="ARBA00022679"/>
    </source>
</evidence>
<organism evidence="15 16">
    <name type="scientific">Drosophila navojoa</name>
    <name type="common">Fruit fly</name>
    <dbReference type="NCBI Taxonomy" id="7232"/>
    <lineage>
        <taxon>Eukaryota</taxon>
        <taxon>Metazoa</taxon>
        <taxon>Ecdysozoa</taxon>
        <taxon>Arthropoda</taxon>
        <taxon>Hexapoda</taxon>
        <taxon>Insecta</taxon>
        <taxon>Pterygota</taxon>
        <taxon>Neoptera</taxon>
        <taxon>Endopterygota</taxon>
        <taxon>Diptera</taxon>
        <taxon>Brachycera</taxon>
        <taxon>Muscomorpha</taxon>
        <taxon>Ephydroidea</taxon>
        <taxon>Drosophilidae</taxon>
        <taxon>Drosophila</taxon>
    </lineage>
</organism>
<dbReference type="EC" id="2.7.1.1" evidence="4"/>
<dbReference type="UniPathway" id="UPA00109">
    <property type="reaction ID" value="UER00180"/>
</dbReference>
<dbReference type="GO" id="GO:0004340">
    <property type="term" value="F:glucokinase activity"/>
    <property type="evidence" value="ECO:0007669"/>
    <property type="project" value="TreeGrafter"/>
</dbReference>
<dbReference type="STRING" id="7232.A0A484BWF0"/>
<dbReference type="AlphaFoldDB" id="A0A484BWF0"/>
<evidence type="ECO:0000256" key="8">
    <source>
        <dbReference type="ARBA" id="ARBA00022840"/>
    </source>
</evidence>
<feature type="domain" description="Hexokinase N-terminal" evidence="13">
    <location>
        <begin position="884"/>
        <end position="939"/>
    </location>
</feature>
<keyword evidence="8" id="KW-0067">ATP-binding</keyword>
<keyword evidence="9" id="KW-0324">Glycolysis</keyword>
<evidence type="ECO:0000256" key="10">
    <source>
        <dbReference type="ARBA" id="ARBA00044613"/>
    </source>
</evidence>
<dbReference type="PRINTS" id="PR00475">
    <property type="entry name" value="HEXOKINASE"/>
</dbReference>
<gene>
    <name evidence="15" type="ORF">AWZ03_001382</name>
</gene>
<evidence type="ECO:0000256" key="9">
    <source>
        <dbReference type="ARBA" id="ARBA00023152"/>
    </source>
</evidence>
<evidence type="ECO:0000256" key="11">
    <source>
        <dbReference type="ARBA" id="ARBA00047905"/>
    </source>
</evidence>
<dbReference type="Gene3D" id="3.30.420.40">
    <property type="match status" value="3"/>
</dbReference>
<feature type="domain" description="Hexokinase C-terminal" evidence="14">
    <location>
        <begin position="214"/>
        <end position="438"/>
    </location>
</feature>
<dbReference type="GO" id="GO:0005524">
    <property type="term" value="F:ATP binding"/>
    <property type="evidence" value="ECO:0007669"/>
    <property type="project" value="UniProtKB-KW"/>
</dbReference>
<evidence type="ECO:0000313" key="16">
    <source>
        <dbReference type="Proteomes" id="UP000295192"/>
    </source>
</evidence>
<feature type="domain" description="Hexokinase C-terminal" evidence="14">
    <location>
        <begin position="652"/>
        <end position="883"/>
    </location>
</feature>
<feature type="domain" description="Hexokinase N-terminal" evidence="13">
    <location>
        <begin position="14"/>
        <end position="208"/>
    </location>
</feature>
<comment type="caution">
    <text evidence="15">The sequence shown here is derived from an EMBL/GenBank/DDBJ whole genome shotgun (WGS) entry which is preliminary data.</text>
</comment>
<feature type="domain" description="Hexokinase N-terminal" evidence="13">
    <location>
        <begin position="452"/>
        <end position="646"/>
    </location>
</feature>
<evidence type="ECO:0000256" key="12">
    <source>
        <dbReference type="ARBA" id="ARBA00048160"/>
    </source>
</evidence>
<evidence type="ECO:0000256" key="1">
    <source>
        <dbReference type="ARBA" id="ARBA00004888"/>
    </source>
</evidence>
<comment type="pathway">
    <text evidence="1">Carbohydrate degradation; glycolysis; D-glyceraldehyde 3-phosphate and glycerone phosphate from D-glucose: step 1/4.</text>
</comment>
<dbReference type="InterPro" id="IPR043129">
    <property type="entry name" value="ATPase_NBD"/>
</dbReference>
<dbReference type="PANTHER" id="PTHR19443:SF16">
    <property type="entry name" value="HEXOKINASE TYPE 1-RELATED"/>
    <property type="match status" value="1"/>
</dbReference>
<dbReference type="InterPro" id="IPR001312">
    <property type="entry name" value="Hexokinase"/>
</dbReference>
<dbReference type="Pfam" id="PF00349">
    <property type="entry name" value="Hexokinase_1"/>
    <property type="match status" value="3"/>
</dbReference>
<dbReference type="InterPro" id="IPR022673">
    <property type="entry name" value="Hexokinase_C"/>
</dbReference>
<evidence type="ECO:0000256" key="7">
    <source>
        <dbReference type="ARBA" id="ARBA00022777"/>
    </source>
</evidence>
<dbReference type="InterPro" id="IPR022672">
    <property type="entry name" value="Hexokinase_N"/>
</dbReference>
<protein>
    <recommendedName>
        <fullName evidence="4">hexokinase</fullName>
        <ecNumber evidence="4">2.7.1.1</ecNumber>
    </recommendedName>
</protein>
<evidence type="ECO:0000256" key="3">
    <source>
        <dbReference type="ARBA" id="ARBA00009225"/>
    </source>
</evidence>
<name>A0A484BWF0_DRONA</name>
<evidence type="ECO:0000259" key="13">
    <source>
        <dbReference type="Pfam" id="PF00349"/>
    </source>
</evidence>
<dbReference type="GO" id="GO:0005829">
    <property type="term" value="C:cytosol"/>
    <property type="evidence" value="ECO:0007669"/>
    <property type="project" value="TreeGrafter"/>
</dbReference>
<dbReference type="GO" id="GO:0006096">
    <property type="term" value="P:glycolytic process"/>
    <property type="evidence" value="ECO:0007669"/>
    <property type="project" value="UniProtKB-UniPathway"/>
</dbReference>
<reference evidence="15 16" key="1">
    <citation type="journal article" date="2019" name="J. Hered.">
        <title>An Improved Genome Assembly for Drosophila navojoa, the Basal Species in the mojavensis Cluster.</title>
        <authorList>
            <person name="Vanderlinde T."/>
            <person name="Dupim E.G."/>
            <person name="Nazario-Yepiz N.O."/>
            <person name="Carvalho A.B."/>
        </authorList>
    </citation>
    <scope>NUCLEOTIDE SEQUENCE [LARGE SCALE GENOMIC DNA]</scope>
    <source>
        <strain evidence="15">Navoj_Jal97</strain>
        <tissue evidence="15">Whole organism</tissue>
    </source>
</reference>
<dbReference type="UniPathway" id="UPA00242"/>
<dbReference type="Pfam" id="PF03727">
    <property type="entry name" value="Hexokinase_2"/>
    <property type="match status" value="3"/>
</dbReference>
<comment type="pathway">
    <text evidence="2">Carbohydrate metabolism; hexose metabolism.</text>
</comment>
<evidence type="ECO:0000313" key="15">
    <source>
        <dbReference type="EMBL" id="TDG52101.1"/>
    </source>
</evidence>
<dbReference type="GO" id="GO:0006006">
    <property type="term" value="P:glucose metabolic process"/>
    <property type="evidence" value="ECO:0007669"/>
    <property type="project" value="TreeGrafter"/>
</dbReference>
<evidence type="ECO:0000259" key="14">
    <source>
        <dbReference type="Pfam" id="PF03727"/>
    </source>
</evidence>
<dbReference type="GO" id="GO:0008865">
    <property type="term" value="F:fructokinase activity"/>
    <property type="evidence" value="ECO:0007669"/>
    <property type="project" value="TreeGrafter"/>
</dbReference>
<comment type="catalytic activity">
    <reaction evidence="10">
        <text>a D-hexose + ATP = a D-hexose 6-phosphate + ADP + H(+)</text>
        <dbReference type="Rhea" id="RHEA:22740"/>
        <dbReference type="ChEBI" id="CHEBI:4194"/>
        <dbReference type="ChEBI" id="CHEBI:15378"/>
        <dbReference type="ChEBI" id="CHEBI:30616"/>
        <dbReference type="ChEBI" id="CHEBI:229467"/>
        <dbReference type="ChEBI" id="CHEBI:456216"/>
        <dbReference type="EC" id="2.7.1.1"/>
    </reaction>
    <physiologicalReaction direction="left-to-right" evidence="10">
        <dbReference type="Rhea" id="RHEA:22741"/>
    </physiologicalReaction>
</comment>
<keyword evidence="7" id="KW-0418">Kinase</keyword>
<dbReference type="GO" id="GO:0005536">
    <property type="term" value="F:D-glucose binding"/>
    <property type="evidence" value="ECO:0007669"/>
    <property type="project" value="InterPro"/>
</dbReference>
<evidence type="ECO:0000256" key="4">
    <source>
        <dbReference type="ARBA" id="ARBA00012324"/>
    </source>
</evidence>
<keyword evidence="6" id="KW-0547">Nucleotide-binding</keyword>